<evidence type="ECO:0000313" key="2">
    <source>
        <dbReference type="Proteomes" id="UP000184330"/>
    </source>
</evidence>
<dbReference type="AlphaFoldDB" id="A0A1L7WMV1"/>
<reference evidence="1 2" key="1">
    <citation type="submission" date="2016-03" db="EMBL/GenBank/DDBJ databases">
        <authorList>
            <person name="Ploux O."/>
        </authorList>
    </citation>
    <scope>NUCLEOTIDE SEQUENCE [LARGE SCALE GENOMIC DNA]</scope>
    <source>
        <strain evidence="1 2">UAMH 11012</strain>
    </source>
</reference>
<organism evidence="1 2">
    <name type="scientific">Phialocephala subalpina</name>
    <dbReference type="NCBI Taxonomy" id="576137"/>
    <lineage>
        <taxon>Eukaryota</taxon>
        <taxon>Fungi</taxon>
        <taxon>Dikarya</taxon>
        <taxon>Ascomycota</taxon>
        <taxon>Pezizomycotina</taxon>
        <taxon>Leotiomycetes</taxon>
        <taxon>Helotiales</taxon>
        <taxon>Mollisiaceae</taxon>
        <taxon>Phialocephala</taxon>
        <taxon>Phialocephala fortinii species complex</taxon>
    </lineage>
</organism>
<dbReference type="Gene3D" id="3.30.70.100">
    <property type="match status" value="2"/>
</dbReference>
<keyword evidence="2" id="KW-1185">Reference proteome</keyword>
<protein>
    <recommendedName>
        <fullName evidence="3">ABM domain-containing protein</fullName>
    </recommendedName>
</protein>
<dbReference type="Proteomes" id="UP000184330">
    <property type="component" value="Unassembled WGS sequence"/>
</dbReference>
<dbReference type="OrthoDB" id="3830579at2759"/>
<dbReference type="EMBL" id="FJOG01000004">
    <property type="protein sequence ID" value="CZR54090.1"/>
    <property type="molecule type" value="Genomic_DNA"/>
</dbReference>
<evidence type="ECO:0000313" key="1">
    <source>
        <dbReference type="EMBL" id="CZR54090.1"/>
    </source>
</evidence>
<sequence>MAEPTQMIIVSISTIHNLNGISQAGQTWKAILDLIRRTPGFKRLYWGRQVEDPERVQLHVVRGLLSHHHAFLSSPTYIEFTNLLSKVSYAPPGLTIRHALISTFSPQCMSLGLGAPVTGTVIYLSTTLAWDMAWANWVSIVQNVPGFMGIAGGPVLEAVDGHERAFIALVGWESVEVHEAYHRTKHFLERRGILLDPAEGGYAYFGHIAFQEEGDGEGKEIGGDSKL</sequence>
<dbReference type="SUPFAM" id="SSF54909">
    <property type="entry name" value="Dimeric alpha+beta barrel"/>
    <property type="match status" value="1"/>
</dbReference>
<evidence type="ECO:0008006" key="3">
    <source>
        <dbReference type="Google" id="ProtNLM"/>
    </source>
</evidence>
<name>A0A1L7WMV1_9HELO</name>
<proteinExistence type="predicted"/>
<accession>A0A1L7WMV1</accession>
<gene>
    <name evidence="1" type="ORF">PAC_03973</name>
</gene>
<dbReference type="InterPro" id="IPR011008">
    <property type="entry name" value="Dimeric_a/b-barrel"/>
</dbReference>